<sequence length="112" mass="11715">MGFLLWRAAFKVVDDVASIVLPSHSSLKIGQRAAQRAKRVTDAPSPGGKDVGTCLAVCTHDKAGGGEASIRAVGDSTAGIEFDAEHPAILLPIVADLATREKHWGIDDIAID</sequence>
<accession>A0ABV2S6K2</accession>
<protein>
    <submittedName>
        <fullName evidence="1">Uncharacterized protein</fullName>
    </submittedName>
</protein>
<evidence type="ECO:0000313" key="1">
    <source>
        <dbReference type="EMBL" id="MET4724802.1"/>
    </source>
</evidence>
<name>A0ABV2S6K2_BRAJP</name>
<keyword evidence="2" id="KW-1185">Reference proteome</keyword>
<evidence type="ECO:0000313" key="2">
    <source>
        <dbReference type="Proteomes" id="UP001549291"/>
    </source>
</evidence>
<dbReference type="Proteomes" id="UP001549291">
    <property type="component" value="Unassembled WGS sequence"/>
</dbReference>
<reference evidence="1 2" key="1">
    <citation type="submission" date="2024-06" db="EMBL/GenBank/DDBJ databases">
        <title>Genomic Encyclopedia of Type Strains, Phase V (KMG-V): Genome sequencing to study the core and pangenomes of soil and plant-associated prokaryotes.</title>
        <authorList>
            <person name="Whitman W."/>
        </authorList>
    </citation>
    <scope>NUCLEOTIDE SEQUENCE [LARGE SCALE GENOMIC DNA]</scope>
    <source>
        <strain evidence="1 2">USDA 160</strain>
    </source>
</reference>
<comment type="caution">
    <text evidence="1">The sequence shown here is derived from an EMBL/GenBank/DDBJ whole genome shotgun (WGS) entry which is preliminary data.</text>
</comment>
<gene>
    <name evidence="1" type="ORF">ABIF63_008908</name>
</gene>
<proteinExistence type="predicted"/>
<dbReference type="EMBL" id="JBEPTQ010000002">
    <property type="protein sequence ID" value="MET4724802.1"/>
    <property type="molecule type" value="Genomic_DNA"/>
</dbReference>
<organism evidence="1 2">
    <name type="scientific">Bradyrhizobium japonicum</name>
    <dbReference type="NCBI Taxonomy" id="375"/>
    <lineage>
        <taxon>Bacteria</taxon>
        <taxon>Pseudomonadati</taxon>
        <taxon>Pseudomonadota</taxon>
        <taxon>Alphaproteobacteria</taxon>
        <taxon>Hyphomicrobiales</taxon>
        <taxon>Nitrobacteraceae</taxon>
        <taxon>Bradyrhizobium</taxon>
    </lineage>
</organism>